<dbReference type="Gene3D" id="3.40.50.300">
    <property type="entry name" value="P-loop containing nucleotide triphosphate hydrolases"/>
    <property type="match status" value="1"/>
</dbReference>
<dbReference type="Pfam" id="PF14492">
    <property type="entry name" value="EFG_III"/>
    <property type="match status" value="1"/>
</dbReference>
<keyword evidence="3" id="KW-0496">Mitochondrion</keyword>
<evidence type="ECO:0000256" key="3">
    <source>
        <dbReference type="ARBA" id="ARBA00023128"/>
    </source>
</evidence>
<feature type="domain" description="Tr-type G" evidence="6">
    <location>
        <begin position="551"/>
        <end position="845"/>
    </location>
</feature>
<dbReference type="CDD" id="cd03713">
    <property type="entry name" value="EFG_mtEFG_C"/>
    <property type="match status" value="1"/>
</dbReference>
<dbReference type="CDD" id="cd16262">
    <property type="entry name" value="EFG_III"/>
    <property type="match status" value="1"/>
</dbReference>
<dbReference type="InterPro" id="IPR053905">
    <property type="entry name" value="EF-G-like_DII"/>
</dbReference>
<feature type="compositionally biased region" description="Polar residues" evidence="5">
    <location>
        <begin position="1"/>
        <end position="12"/>
    </location>
</feature>
<evidence type="ECO:0000259" key="6">
    <source>
        <dbReference type="PROSITE" id="PS51722"/>
    </source>
</evidence>
<evidence type="ECO:0000313" key="7">
    <source>
        <dbReference type="EMBL" id="KAK5980206.1"/>
    </source>
</evidence>
<reference evidence="7 8" key="1">
    <citation type="submission" date="2019-10" db="EMBL/GenBank/DDBJ databases">
        <title>Assembly and Annotation for the nematode Trichostrongylus colubriformis.</title>
        <authorList>
            <person name="Martin J."/>
        </authorList>
    </citation>
    <scope>NUCLEOTIDE SEQUENCE [LARGE SCALE GENOMIC DNA]</scope>
    <source>
        <strain evidence="7">G859</strain>
        <tissue evidence="7">Whole worm</tissue>
    </source>
</reference>
<dbReference type="SUPFAM" id="SSF54211">
    <property type="entry name" value="Ribosomal protein S5 domain 2-like"/>
    <property type="match status" value="1"/>
</dbReference>
<dbReference type="SUPFAM" id="SSF50447">
    <property type="entry name" value="Translation proteins"/>
    <property type="match status" value="1"/>
</dbReference>
<keyword evidence="2" id="KW-0648">Protein biosynthesis</keyword>
<dbReference type="Gene3D" id="3.30.70.870">
    <property type="entry name" value="Elongation Factor G (Translational Gtpase), domain 3"/>
    <property type="match status" value="1"/>
</dbReference>
<dbReference type="InterPro" id="IPR035647">
    <property type="entry name" value="EFG_III/V"/>
</dbReference>
<evidence type="ECO:0000256" key="1">
    <source>
        <dbReference type="ARBA" id="ARBA00022741"/>
    </source>
</evidence>
<dbReference type="EMBL" id="WIXE01007691">
    <property type="protein sequence ID" value="KAK5980206.1"/>
    <property type="molecule type" value="Genomic_DNA"/>
</dbReference>
<evidence type="ECO:0000256" key="5">
    <source>
        <dbReference type="SAM" id="MobiDB-lite"/>
    </source>
</evidence>
<dbReference type="InterPro" id="IPR027417">
    <property type="entry name" value="P-loop_NTPase"/>
</dbReference>
<evidence type="ECO:0000256" key="2">
    <source>
        <dbReference type="ARBA" id="ARBA00022917"/>
    </source>
</evidence>
<feature type="region of interest" description="Disordered" evidence="5">
    <location>
        <begin position="221"/>
        <end position="250"/>
    </location>
</feature>
<dbReference type="InterPro" id="IPR041095">
    <property type="entry name" value="EFG_II"/>
</dbReference>
<dbReference type="PANTHER" id="PTHR43261">
    <property type="entry name" value="TRANSLATION ELONGATION FACTOR G-RELATED"/>
    <property type="match status" value="1"/>
</dbReference>
<gene>
    <name evidence="7" type="ORF">GCK32_003635</name>
</gene>
<dbReference type="Pfam" id="PF22042">
    <property type="entry name" value="EF-G_D2"/>
    <property type="match status" value="1"/>
</dbReference>
<dbReference type="Pfam" id="PF00679">
    <property type="entry name" value="EFG_C"/>
    <property type="match status" value="1"/>
</dbReference>
<dbReference type="InterPro" id="IPR000795">
    <property type="entry name" value="T_Tr_GTP-bd_dom"/>
</dbReference>
<feature type="region of interest" description="Disordered" evidence="5">
    <location>
        <begin position="1"/>
        <end position="205"/>
    </location>
</feature>
<proteinExistence type="predicted"/>
<dbReference type="GO" id="GO:0005759">
    <property type="term" value="C:mitochondrial matrix"/>
    <property type="evidence" value="ECO:0007669"/>
    <property type="project" value="UniProtKB-ARBA"/>
</dbReference>
<dbReference type="PRINTS" id="PR00315">
    <property type="entry name" value="ELONGATNFCT"/>
</dbReference>
<feature type="compositionally biased region" description="Basic and acidic residues" evidence="5">
    <location>
        <begin position="426"/>
        <end position="438"/>
    </location>
</feature>
<dbReference type="InterPro" id="IPR009022">
    <property type="entry name" value="EFG_III"/>
</dbReference>
<dbReference type="GO" id="GO:0005525">
    <property type="term" value="F:GTP binding"/>
    <property type="evidence" value="ECO:0007669"/>
    <property type="project" value="UniProtKB-KW"/>
</dbReference>
<dbReference type="InterPro" id="IPR020568">
    <property type="entry name" value="Ribosomal_Su5_D2-typ_SF"/>
</dbReference>
<dbReference type="InterPro" id="IPR000640">
    <property type="entry name" value="EFG_V-like"/>
</dbReference>
<dbReference type="Gene3D" id="2.40.30.10">
    <property type="entry name" value="Translation factors"/>
    <property type="match status" value="1"/>
</dbReference>
<dbReference type="NCBIfam" id="TIGR00231">
    <property type="entry name" value="small_GTP"/>
    <property type="match status" value="1"/>
</dbReference>
<keyword evidence="8" id="KW-1185">Reference proteome</keyword>
<dbReference type="Gene3D" id="3.30.70.240">
    <property type="match status" value="1"/>
</dbReference>
<dbReference type="SMART" id="SM00838">
    <property type="entry name" value="EFG_C"/>
    <property type="match status" value="1"/>
</dbReference>
<name>A0AAN8INQ2_TRICO</name>
<evidence type="ECO:0000313" key="8">
    <source>
        <dbReference type="Proteomes" id="UP001331761"/>
    </source>
</evidence>
<dbReference type="InterPro" id="IPR014721">
    <property type="entry name" value="Ribsml_uS5_D2-typ_fold_subgr"/>
</dbReference>
<dbReference type="FunFam" id="3.40.50.300:FF:000514">
    <property type="entry name" value="Ribosome-releasing factor 2, mitochondrial"/>
    <property type="match status" value="1"/>
</dbReference>
<dbReference type="PROSITE" id="PS51722">
    <property type="entry name" value="G_TR_2"/>
    <property type="match status" value="1"/>
</dbReference>
<dbReference type="SMART" id="SM00889">
    <property type="entry name" value="EFG_IV"/>
    <property type="match status" value="1"/>
</dbReference>
<evidence type="ECO:0000256" key="4">
    <source>
        <dbReference type="ARBA" id="ARBA00023134"/>
    </source>
</evidence>
<organism evidence="7 8">
    <name type="scientific">Trichostrongylus colubriformis</name>
    <name type="common">Black scour worm</name>
    <dbReference type="NCBI Taxonomy" id="6319"/>
    <lineage>
        <taxon>Eukaryota</taxon>
        <taxon>Metazoa</taxon>
        <taxon>Ecdysozoa</taxon>
        <taxon>Nematoda</taxon>
        <taxon>Chromadorea</taxon>
        <taxon>Rhabditida</taxon>
        <taxon>Rhabditina</taxon>
        <taxon>Rhabditomorpha</taxon>
        <taxon>Strongyloidea</taxon>
        <taxon>Trichostrongylidae</taxon>
        <taxon>Trichostrongylus</taxon>
    </lineage>
</organism>
<dbReference type="InterPro" id="IPR005225">
    <property type="entry name" value="Small_GTP-bd"/>
</dbReference>
<dbReference type="InterPro" id="IPR035649">
    <property type="entry name" value="EFG_V"/>
</dbReference>
<dbReference type="Gene3D" id="3.30.230.10">
    <property type="match status" value="1"/>
</dbReference>
<dbReference type="PANTHER" id="PTHR43261:SF1">
    <property type="entry name" value="RIBOSOME-RELEASING FACTOR 2, MITOCHONDRIAL"/>
    <property type="match status" value="1"/>
</dbReference>
<keyword evidence="4" id="KW-0342">GTP-binding</keyword>
<comment type="caution">
    <text evidence="7">The sequence shown here is derived from an EMBL/GenBank/DDBJ whole genome shotgun (WGS) entry which is preliminary data.</text>
</comment>
<feature type="region of interest" description="Disordered" evidence="5">
    <location>
        <begin position="426"/>
        <end position="457"/>
    </location>
</feature>
<dbReference type="GO" id="GO:0003924">
    <property type="term" value="F:GTPase activity"/>
    <property type="evidence" value="ECO:0007669"/>
    <property type="project" value="InterPro"/>
</dbReference>
<dbReference type="Proteomes" id="UP001331761">
    <property type="component" value="Unassembled WGS sequence"/>
</dbReference>
<dbReference type="SUPFAM" id="SSF54980">
    <property type="entry name" value="EF-G C-terminal domain-like"/>
    <property type="match status" value="2"/>
</dbReference>
<keyword evidence="1" id="KW-0547">Nucleotide-binding</keyword>
<accession>A0AAN8INQ2</accession>
<protein>
    <recommendedName>
        <fullName evidence="6">Tr-type G domain-containing protein</fullName>
    </recommendedName>
</protein>
<dbReference type="InterPro" id="IPR005517">
    <property type="entry name" value="Transl_elong_EFG/EF2_IV"/>
</dbReference>
<dbReference type="Pfam" id="PF00009">
    <property type="entry name" value="GTP_EFTU"/>
    <property type="match status" value="1"/>
</dbReference>
<dbReference type="GO" id="GO:0032790">
    <property type="term" value="P:ribosome disassembly"/>
    <property type="evidence" value="ECO:0007669"/>
    <property type="project" value="TreeGrafter"/>
</dbReference>
<dbReference type="InterPro" id="IPR009000">
    <property type="entry name" value="Transl_B-barrel_sf"/>
</dbReference>
<sequence>MNNPLRTLQVESIKTGVEPTPQPVESCKTGIEPTPQPVESTKTGVEPTPQPIESTKTGMEPTPQPDEHQRRRMVTTTSEETTETVRKRTTETTTTEEECRTGVEPTPQPVDSCKTGVEPTPQPVESTKTGVEPTPQPVESTKTGIEPTPQPVESCKTGVEPTPQPGESCKTGVEPTPQPVESTKTGVEPTPQPVESCKTGVEPTPPPVRTLTYLIESCKTGVEPTPQPAESCRTGIEPTPQPVESCRTGVEPTPQPVRFLLTAVGLESNQLRNRLKAVGLELNQPRNRILPEKVALEDLLLIVNLPIYRLKAAGLESNRPRSRLKAARLESNQHRSRLKAVGLESNQPHNRYVFLVIQALQLFEDDGCITAKMPTPTQPEEDEVHTACTPTRQPVRASAGLQEEEVKTACLPETHEELHAIGEPIVKIDKDPNKKDQLTPEEFSAKSPQPSDGWDEVLAQAPPLNDTAAEPQQVSPRRYRFVVPMVVLADIKGKIYRLTTHYTVTNDEPTLDFKPLTIKFNGQLLWERSANLSQKIDLDTEEEAFLNTRPLDIRNIGIVAHIDAGKTTLTERMLYLAGVIRHMGDVDSGNTVTDFLDLERERVPYAIADSNHDFQFVIGITIQLAAITFGWKKHRINLIDTPGHVDFTVEVERCARVLDGIVTVLDASSGVQAQTLTVWRQAAKFHLPSVFFVNKLDKKEADFERSVDSVEQKLGVKALTTSSPSYENQNLSGFVDALSKKFVPVASDGLWQSVEVNTHAGEILTAIRENLCCDLSELDMEFMTLFLDSFGGDPMKVPTAEIVKALRRVTLSNRGVAIGCGSALRCPASVQPVLDHVVNLLPSPKERNTFVAKLFGNELCGFVFKIGHDKRKGKLSYVRVYAGTLTNNSTLFNSSRGTSDGPIKLFIPRSSELIPVKSVAEGNIAVVSGLFSAVTGDTLLSSELVSHQLAHARHALRHDEQAAQHDNHRKLAHNLVPTSASNGDHHEMEVVGDGQNIVLKGIDSPDPVYFCSIEPPTLKANHEFECALSEIAAEDPSLRVRYDSETGQTIIEAMGELHMEIIKNRLVRDYDLDVFVGPLQIAYRELVREPITETATVQDTVEEKKWVHSASLTLTIEPVRGTGKFKGVRIELPHDSPSVRAEWLKAINEGCQNALYNGPILGFPVQDIVIALKAITTSGGRVNPAILSACAHKCVSEAIKNAGAHLIEPVMRLDITLEKGCEAQSILHELSRRRADILECCGTHWGATLIYAHLPLSEMHGFPTSLRTLSSGLGSMHAQVADYQLVPEHDQAAIINRIKGIK</sequence>
<dbReference type="SUPFAM" id="SSF52540">
    <property type="entry name" value="P-loop containing nucleoside triphosphate hydrolases"/>
    <property type="match status" value="1"/>
</dbReference>
<dbReference type="GO" id="GO:0032543">
    <property type="term" value="P:mitochondrial translation"/>
    <property type="evidence" value="ECO:0007669"/>
    <property type="project" value="TreeGrafter"/>
</dbReference>